<feature type="region of interest" description="Disordered" evidence="1">
    <location>
        <begin position="1"/>
        <end position="38"/>
    </location>
</feature>
<evidence type="ECO:0000313" key="3">
    <source>
        <dbReference type="Proteomes" id="UP001529510"/>
    </source>
</evidence>
<gene>
    <name evidence="2" type="ORF">M9458_052469</name>
</gene>
<comment type="caution">
    <text evidence="2">The sequence shown here is derived from an EMBL/GenBank/DDBJ whole genome shotgun (WGS) entry which is preliminary data.</text>
</comment>
<sequence length="114" mass="11706">MERGTQGISQGMDHRPMVDLDPGVRAGLNHGAEGKTMGQGAMVDLDHGAMADSETMEVLSRGAVADSGTMEDLAGLDHVTEAGLDRGAMVVQAEQGAMAVQAEQGHGHGHGQTT</sequence>
<accession>A0ABD0MW24</accession>
<dbReference type="EMBL" id="JAMKFB020000189">
    <property type="protein sequence ID" value="KAL0152746.1"/>
    <property type="molecule type" value="Genomic_DNA"/>
</dbReference>
<protein>
    <submittedName>
        <fullName evidence="2">Uncharacterized protein</fullName>
    </submittedName>
</protein>
<dbReference type="Proteomes" id="UP001529510">
    <property type="component" value="Unassembled WGS sequence"/>
</dbReference>
<evidence type="ECO:0000313" key="2">
    <source>
        <dbReference type="EMBL" id="KAL0152746.1"/>
    </source>
</evidence>
<evidence type="ECO:0000256" key="1">
    <source>
        <dbReference type="SAM" id="MobiDB-lite"/>
    </source>
</evidence>
<keyword evidence="3" id="KW-1185">Reference proteome</keyword>
<dbReference type="AlphaFoldDB" id="A0ABD0MW24"/>
<proteinExistence type="predicted"/>
<reference evidence="2 3" key="1">
    <citation type="submission" date="2024-05" db="EMBL/GenBank/DDBJ databases">
        <title>Genome sequencing and assembly of Indian major carp, Cirrhinus mrigala (Hamilton, 1822).</title>
        <authorList>
            <person name="Mohindra V."/>
            <person name="Chowdhury L.M."/>
            <person name="Lal K."/>
            <person name="Jena J.K."/>
        </authorList>
    </citation>
    <scope>NUCLEOTIDE SEQUENCE [LARGE SCALE GENOMIC DNA]</scope>
    <source>
        <strain evidence="2">CM1030</strain>
        <tissue evidence="2">Blood</tissue>
    </source>
</reference>
<organism evidence="2 3">
    <name type="scientific">Cirrhinus mrigala</name>
    <name type="common">Mrigala</name>
    <dbReference type="NCBI Taxonomy" id="683832"/>
    <lineage>
        <taxon>Eukaryota</taxon>
        <taxon>Metazoa</taxon>
        <taxon>Chordata</taxon>
        <taxon>Craniata</taxon>
        <taxon>Vertebrata</taxon>
        <taxon>Euteleostomi</taxon>
        <taxon>Actinopterygii</taxon>
        <taxon>Neopterygii</taxon>
        <taxon>Teleostei</taxon>
        <taxon>Ostariophysi</taxon>
        <taxon>Cypriniformes</taxon>
        <taxon>Cyprinidae</taxon>
        <taxon>Labeoninae</taxon>
        <taxon>Labeonini</taxon>
        <taxon>Cirrhinus</taxon>
    </lineage>
</organism>
<name>A0ABD0MW24_CIRMR</name>